<comment type="caution">
    <text evidence="1">The sequence shown here is derived from an EMBL/GenBank/DDBJ whole genome shotgun (WGS) entry which is preliminary data.</text>
</comment>
<dbReference type="EMBL" id="CAJNBJ010000017">
    <property type="protein sequence ID" value="CAE6771838.1"/>
    <property type="molecule type" value="Genomic_DNA"/>
</dbReference>
<evidence type="ECO:0000313" key="1">
    <source>
        <dbReference type="EMBL" id="CAE6771838.1"/>
    </source>
</evidence>
<gene>
    <name evidence="1" type="ORF">NSPZN2_40325</name>
</gene>
<dbReference type="RefSeq" id="WP_213043159.1">
    <property type="nucleotide sequence ID" value="NZ_CAJNBJ010000017.1"/>
</dbReference>
<dbReference type="Proteomes" id="UP000675880">
    <property type="component" value="Unassembled WGS sequence"/>
</dbReference>
<sequence length="157" mass="17944">MQPDKITKLEQGQMLPKRLIHYSAARRGATYCPKSNHNFADHMVTLLVEVLKDYEGCIMNIGGYTPPYQPGTYPEGFLDISLYTHDLPEVAIGIVFGEKNPEGYPVRREFESEAWQRERHNPLLTNLTAINFDEAWRIVCLLGQRLKVQSLTLSYGT</sequence>
<accession>A0ABM8RU56</accession>
<proteinExistence type="predicted"/>
<evidence type="ECO:0000313" key="2">
    <source>
        <dbReference type="Proteomes" id="UP000675880"/>
    </source>
</evidence>
<keyword evidence="2" id="KW-1185">Reference proteome</keyword>
<organism evidence="1 2">
    <name type="scientific">Nitrospira defluvii</name>
    <dbReference type="NCBI Taxonomy" id="330214"/>
    <lineage>
        <taxon>Bacteria</taxon>
        <taxon>Pseudomonadati</taxon>
        <taxon>Nitrospirota</taxon>
        <taxon>Nitrospiria</taxon>
        <taxon>Nitrospirales</taxon>
        <taxon>Nitrospiraceae</taxon>
        <taxon>Nitrospira</taxon>
    </lineage>
</organism>
<name>A0ABM8RU56_9BACT</name>
<protein>
    <submittedName>
        <fullName evidence="1">Uncharacterized protein</fullName>
    </submittedName>
</protein>
<reference evidence="1 2" key="1">
    <citation type="submission" date="2021-02" db="EMBL/GenBank/DDBJ databases">
        <authorList>
            <person name="Han P."/>
        </authorList>
    </citation>
    <scope>NUCLEOTIDE SEQUENCE [LARGE SCALE GENOMIC DNA]</scope>
    <source>
        <strain evidence="1">Candidatus Nitrospira sp. ZN2</strain>
    </source>
</reference>